<evidence type="ECO:0000259" key="5">
    <source>
        <dbReference type="PROSITE" id="PS50011"/>
    </source>
</evidence>
<keyword evidence="6" id="KW-0808">Transferase</keyword>
<dbReference type="PROSITE" id="PS00108">
    <property type="entry name" value="PROTEIN_KINASE_ST"/>
    <property type="match status" value="1"/>
</dbReference>
<dbReference type="Pfam" id="PF00069">
    <property type="entry name" value="Pkinase"/>
    <property type="match status" value="1"/>
</dbReference>
<keyword evidence="4" id="KW-0723">Serine/threonine-protein kinase</keyword>
<dbReference type="SMART" id="SM00220">
    <property type="entry name" value="S_TKc"/>
    <property type="match status" value="1"/>
</dbReference>
<dbReference type="GO" id="GO:0005524">
    <property type="term" value="F:ATP binding"/>
    <property type="evidence" value="ECO:0007669"/>
    <property type="project" value="UniProtKB-UniRule"/>
</dbReference>
<evidence type="ECO:0000313" key="6">
    <source>
        <dbReference type="EMBL" id="KAF2399665.1"/>
    </source>
</evidence>
<dbReference type="PANTHER" id="PTHR48011:SF4">
    <property type="entry name" value="MITOGEN-ACTIVATED PROTEIN KINASE KINASE KINASE 19"/>
    <property type="match status" value="1"/>
</dbReference>
<dbReference type="GO" id="GO:0004674">
    <property type="term" value="F:protein serine/threonine kinase activity"/>
    <property type="evidence" value="ECO:0007669"/>
    <property type="project" value="UniProtKB-KW"/>
</dbReference>
<dbReference type="EMBL" id="ML996697">
    <property type="protein sequence ID" value="KAF2399665.1"/>
    <property type="molecule type" value="Genomic_DNA"/>
</dbReference>
<dbReference type="PANTHER" id="PTHR48011">
    <property type="entry name" value="CCR4-NOT TRANSCRIPTIONAL COMPLEX SUBUNIT CAF120-RELATED"/>
    <property type="match status" value="1"/>
</dbReference>
<dbReference type="PROSITE" id="PS00107">
    <property type="entry name" value="PROTEIN_KINASE_ATP"/>
    <property type="match status" value="1"/>
</dbReference>
<dbReference type="InterPro" id="IPR017441">
    <property type="entry name" value="Protein_kinase_ATP_BS"/>
</dbReference>
<reference evidence="6" key="1">
    <citation type="journal article" date="2020" name="Stud. Mycol.">
        <title>101 Dothideomycetes genomes: a test case for predicting lifestyles and emergence of pathogens.</title>
        <authorList>
            <person name="Haridas S."/>
            <person name="Albert R."/>
            <person name="Binder M."/>
            <person name="Bloem J."/>
            <person name="Labutti K."/>
            <person name="Salamov A."/>
            <person name="Andreopoulos B."/>
            <person name="Baker S."/>
            <person name="Barry K."/>
            <person name="Bills G."/>
            <person name="Bluhm B."/>
            <person name="Cannon C."/>
            <person name="Castanera R."/>
            <person name="Culley D."/>
            <person name="Daum C."/>
            <person name="Ezra D."/>
            <person name="Gonzalez J."/>
            <person name="Henrissat B."/>
            <person name="Kuo A."/>
            <person name="Liang C."/>
            <person name="Lipzen A."/>
            <person name="Lutzoni F."/>
            <person name="Magnuson J."/>
            <person name="Mondo S."/>
            <person name="Nolan M."/>
            <person name="Ohm R."/>
            <person name="Pangilinan J."/>
            <person name="Park H.-J."/>
            <person name="Ramirez L."/>
            <person name="Alfaro M."/>
            <person name="Sun H."/>
            <person name="Tritt A."/>
            <person name="Yoshinaga Y."/>
            <person name="Zwiers L.-H."/>
            <person name="Turgeon B."/>
            <person name="Goodwin S."/>
            <person name="Spatafora J."/>
            <person name="Crous P."/>
            <person name="Grigoriev I."/>
        </authorList>
    </citation>
    <scope>NUCLEOTIDE SEQUENCE</scope>
    <source>
        <strain evidence="6">CBS 262.69</strain>
    </source>
</reference>
<dbReference type="InterPro" id="IPR008271">
    <property type="entry name" value="Ser/Thr_kinase_AS"/>
</dbReference>
<dbReference type="Proteomes" id="UP000799640">
    <property type="component" value="Unassembled WGS sequence"/>
</dbReference>
<feature type="domain" description="Protein kinase" evidence="5">
    <location>
        <begin position="33"/>
        <end position="256"/>
    </location>
</feature>
<organism evidence="6 7">
    <name type="scientific">Trichodelitschia bisporula</name>
    <dbReference type="NCBI Taxonomy" id="703511"/>
    <lineage>
        <taxon>Eukaryota</taxon>
        <taxon>Fungi</taxon>
        <taxon>Dikarya</taxon>
        <taxon>Ascomycota</taxon>
        <taxon>Pezizomycotina</taxon>
        <taxon>Dothideomycetes</taxon>
        <taxon>Dothideomycetes incertae sedis</taxon>
        <taxon>Phaeotrichales</taxon>
        <taxon>Phaeotrichaceae</taxon>
        <taxon>Trichodelitschia</taxon>
    </lineage>
</organism>
<dbReference type="AlphaFoldDB" id="A0A6G1HVA3"/>
<comment type="similarity">
    <text evidence="4">Belongs to the protein kinase superfamily.</text>
</comment>
<dbReference type="PROSITE" id="PS50011">
    <property type="entry name" value="PROTEIN_KINASE_DOM"/>
    <property type="match status" value="1"/>
</dbReference>
<dbReference type="InterPro" id="IPR052751">
    <property type="entry name" value="Plant_MAPKKK"/>
</dbReference>
<keyword evidence="6" id="KW-0418">Kinase</keyword>
<keyword evidence="1 3" id="KW-0547">Nucleotide-binding</keyword>
<gene>
    <name evidence="6" type="ORF">EJ06DRAFT_522508</name>
</gene>
<evidence type="ECO:0000256" key="1">
    <source>
        <dbReference type="ARBA" id="ARBA00022741"/>
    </source>
</evidence>
<proteinExistence type="inferred from homology"/>
<protein>
    <submittedName>
        <fullName evidence="6">Kinase-like protein</fullName>
    </submittedName>
</protein>
<dbReference type="InterPro" id="IPR011009">
    <property type="entry name" value="Kinase-like_dom_sf"/>
</dbReference>
<dbReference type="GO" id="GO:0007165">
    <property type="term" value="P:signal transduction"/>
    <property type="evidence" value="ECO:0007669"/>
    <property type="project" value="TreeGrafter"/>
</dbReference>
<dbReference type="Gene3D" id="1.10.510.10">
    <property type="entry name" value="Transferase(Phosphotransferase) domain 1"/>
    <property type="match status" value="1"/>
</dbReference>
<evidence type="ECO:0000256" key="3">
    <source>
        <dbReference type="PROSITE-ProRule" id="PRU10141"/>
    </source>
</evidence>
<sequence>MASSDSMRTPLTSSGVSLSGPAPLLLIPSSLQYKLLFAVGKGAMGIVYAAKRTTKDSGIDSAESSTPDLAIKTPLSAKSKSTLSTLRAEATLLTYLHNFAGAEASILLFHGFDAETHSLALEYLPHTLTSLVNTSAALGAGRAAFVAATLPPLAQHLINALTFCRKASLVHGDIKPGNILLRTGPGGLSTPPTATELAACAPVLADFGAAHVTGPASPRPFSTTFAAGTYAFIPPEQLRSDAGPPSHAGDVWVGEC</sequence>
<keyword evidence="2 3" id="KW-0067">ATP-binding</keyword>
<name>A0A6G1HVA3_9PEZI</name>
<feature type="binding site" evidence="3">
    <location>
        <position position="72"/>
    </location>
    <ligand>
        <name>ATP</name>
        <dbReference type="ChEBI" id="CHEBI:30616"/>
    </ligand>
</feature>
<dbReference type="InterPro" id="IPR000719">
    <property type="entry name" value="Prot_kinase_dom"/>
</dbReference>
<evidence type="ECO:0000313" key="7">
    <source>
        <dbReference type="Proteomes" id="UP000799640"/>
    </source>
</evidence>
<evidence type="ECO:0000256" key="2">
    <source>
        <dbReference type="ARBA" id="ARBA00022840"/>
    </source>
</evidence>
<dbReference type="OrthoDB" id="1668230at2759"/>
<dbReference type="SUPFAM" id="SSF56112">
    <property type="entry name" value="Protein kinase-like (PK-like)"/>
    <property type="match status" value="1"/>
</dbReference>
<keyword evidence="7" id="KW-1185">Reference proteome</keyword>
<accession>A0A6G1HVA3</accession>
<evidence type="ECO:0000256" key="4">
    <source>
        <dbReference type="RuleBase" id="RU000304"/>
    </source>
</evidence>